<dbReference type="Pfam" id="PF00646">
    <property type="entry name" value="F-box"/>
    <property type="match status" value="1"/>
</dbReference>
<dbReference type="SUPFAM" id="SSF81383">
    <property type="entry name" value="F-box domain"/>
    <property type="match status" value="1"/>
</dbReference>
<sequence>MNLFKAEQQFSDLTLELVDLIIEKLSTPAMVSLSQTCKSLRQITDKHLYKHVDHSFALFRTIRKRPELAKLVKAYRYDLEDATIEWTPLDVGDIEGLLSCSPKLVEFRWWTMVFDFQRPQFLNISTVGNGLRQCKRLERIDIRFLGQSKTRGQDAAQVQRWLRGGSAEAGGQWGISGKIGSLRKLVRLSEVGVPLCAMFGWEPPSRGDETVAADVWLPEGLAKLSLSQELGVLADYQWSPCETVELCRQLLADASRRLPCLRRLEVLRTRRMRQHGCPKLWNPAALELFHGRVVEGVFCTVDDRKDWKRGRLRR</sequence>
<dbReference type="InterPro" id="IPR036047">
    <property type="entry name" value="F-box-like_dom_sf"/>
</dbReference>
<reference evidence="2" key="1">
    <citation type="submission" date="2020-04" db="EMBL/GenBank/DDBJ databases">
        <title>Genome Assembly and Annotation of Botryosphaeria dothidea sdau 11-99, a Latent Pathogen of Apple Fruit Ring Rot in China.</title>
        <authorList>
            <person name="Yu C."/>
            <person name="Diao Y."/>
            <person name="Lu Q."/>
            <person name="Zhao J."/>
            <person name="Cui S."/>
            <person name="Peng C."/>
            <person name="He B."/>
            <person name="Liu H."/>
        </authorList>
    </citation>
    <scope>NUCLEOTIDE SEQUENCE [LARGE SCALE GENOMIC DNA]</scope>
    <source>
        <strain evidence="2">Sdau11-99</strain>
    </source>
</reference>
<feature type="domain" description="F-box" evidence="1">
    <location>
        <begin position="13"/>
        <end position="54"/>
    </location>
</feature>
<organism evidence="2 3">
    <name type="scientific">Botryosphaeria dothidea</name>
    <dbReference type="NCBI Taxonomy" id="55169"/>
    <lineage>
        <taxon>Eukaryota</taxon>
        <taxon>Fungi</taxon>
        <taxon>Dikarya</taxon>
        <taxon>Ascomycota</taxon>
        <taxon>Pezizomycotina</taxon>
        <taxon>Dothideomycetes</taxon>
        <taxon>Dothideomycetes incertae sedis</taxon>
        <taxon>Botryosphaeriales</taxon>
        <taxon>Botryosphaeriaceae</taxon>
        <taxon>Botryosphaeria</taxon>
    </lineage>
</organism>
<accession>A0A8H4IQ14</accession>
<dbReference type="EMBL" id="WWBZ02000051">
    <property type="protein sequence ID" value="KAF4304294.1"/>
    <property type="molecule type" value="Genomic_DNA"/>
</dbReference>
<dbReference type="Proteomes" id="UP000572817">
    <property type="component" value="Unassembled WGS sequence"/>
</dbReference>
<dbReference type="SMART" id="SM00256">
    <property type="entry name" value="FBOX"/>
    <property type="match status" value="1"/>
</dbReference>
<keyword evidence="3" id="KW-1185">Reference proteome</keyword>
<evidence type="ECO:0000313" key="2">
    <source>
        <dbReference type="EMBL" id="KAF4304294.1"/>
    </source>
</evidence>
<proteinExistence type="predicted"/>
<protein>
    <recommendedName>
        <fullName evidence="1">F-box domain-containing protein</fullName>
    </recommendedName>
</protein>
<evidence type="ECO:0000313" key="3">
    <source>
        <dbReference type="Proteomes" id="UP000572817"/>
    </source>
</evidence>
<dbReference type="InterPro" id="IPR001810">
    <property type="entry name" value="F-box_dom"/>
</dbReference>
<comment type="caution">
    <text evidence="2">The sequence shown here is derived from an EMBL/GenBank/DDBJ whole genome shotgun (WGS) entry which is preliminary data.</text>
</comment>
<evidence type="ECO:0000259" key="1">
    <source>
        <dbReference type="SMART" id="SM00256"/>
    </source>
</evidence>
<dbReference type="OrthoDB" id="4757858at2759"/>
<dbReference type="AlphaFoldDB" id="A0A8H4IQ14"/>
<name>A0A8H4IQ14_9PEZI</name>
<gene>
    <name evidence="2" type="ORF">GTA08_BOTSDO08113</name>
</gene>